<comment type="caution">
    <text evidence="1">The sequence shown here is derived from an EMBL/GenBank/DDBJ whole genome shotgun (WGS) entry which is preliminary data.</text>
</comment>
<feature type="non-terminal residue" evidence="1">
    <location>
        <position position="138"/>
    </location>
</feature>
<dbReference type="Proteomes" id="UP000724584">
    <property type="component" value="Unassembled WGS sequence"/>
</dbReference>
<evidence type="ECO:0000313" key="1">
    <source>
        <dbReference type="EMBL" id="KAH6641180.1"/>
    </source>
</evidence>
<gene>
    <name evidence="1" type="ORF">F5144DRAFT_454434</name>
</gene>
<feature type="non-terminal residue" evidence="1">
    <location>
        <position position="1"/>
    </location>
</feature>
<proteinExistence type="predicted"/>
<protein>
    <submittedName>
        <fullName evidence="1">Ankyrin repeat-containing domain protein</fullName>
    </submittedName>
</protein>
<name>A0ACB7PGV7_9PEZI</name>
<sequence>YPLATHYAVRSRSPAVVRISLENGGDPNKCQGSSHNSPLDECVGEVEHVLEIAELLFEYKADPNAMHGQRLTALQSVVASGSNFSSVRMECAKLLLQHGADPNVGRGTKPIYDAVKRGRTGLVKLLLQHGADPNQAGG</sequence>
<accession>A0ACB7PGV7</accession>
<keyword evidence="2" id="KW-1185">Reference proteome</keyword>
<organism evidence="1 2">
    <name type="scientific">Chaetomium tenue</name>
    <dbReference type="NCBI Taxonomy" id="1854479"/>
    <lineage>
        <taxon>Eukaryota</taxon>
        <taxon>Fungi</taxon>
        <taxon>Dikarya</taxon>
        <taxon>Ascomycota</taxon>
        <taxon>Pezizomycotina</taxon>
        <taxon>Sordariomycetes</taxon>
        <taxon>Sordariomycetidae</taxon>
        <taxon>Sordariales</taxon>
        <taxon>Chaetomiaceae</taxon>
        <taxon>Chaetomium</taxon>
    </lineage>
</organism>
<dbReference type="EMBL" id="JAGIZQ010000002">
    <property type="protein sequence ID" value="KAH6641180.1"/>
    <property type="molecule type" value="Genomic_DNA"/>
</dbReference>
<reference evidence="1 2" key="1">
    <citation type="journal article" date="2021" name="Nat. Commun.">
        <title>Genetic determinants of endophytism in the Arabidopsis root mycobiome.</title>
        <authorList>
            <person name="Mesny F."/>
            <person name="Miyauchi S."/>
            <person name="Thiergart T."/>
            <person name="Pickel B."/>
            <person name="Atanasova L."/>
            <person name="Karlsson M."/>
            <person name="Huettel B."/>
            <person name="Barry K.W."/>
            <person name="Haridas S."/>
            <person name="Chen C."/>
            <person name="Bauer D."/>
            <person name="Andreopoulos W."/>
            <person name="Pangilinan J."/>
            <person name="LaButti K."/>
            <person name="Riley R."/>
            <person name="Lipzen A."/>
            <person name="Clum A."/>
            <person name="Drula E."/>
            <person name="Henrissat B."/>
            <person name="Kohler A."/>
            <person name="Grigoriev I.V."/>
            <person name="Martin F.M."/>
            <person name="Hacquard S."/>
        </authorList>
    </citation>
    <scope>NUCLEOTIDE SEQUENCE [LARGE SCALE GENOMIC DNA]</scope>
    <source>
        <strain evidence="1 2">MPI-SDFR-AT-0079</strain>
    </source>
</reference>
<evidence type="ECO:0000313" key="2">
    <source>
        <dbReference type="Proteomes" id="UP000724584"/>
    </source>
</evidence>